<organism evidence="1 2">
    <name type="scientific">Saccharomonospora amisosensis</name>
    <dbReference type="NCBI Taxonomy" id="1128677"/>
    <lineage>
        <taxon>Bacteria</taxon>
        <taxon>Bacillati</taxon>
        <taxon>Actinomycetota</taxon>
        <taxon>Actinomycetes</taxon>
        <taxon>Pseudonocardiales</taxon>
        <taxon>Pseudonocardiaceae</taxon>
        <taxon>Saccharomonospora</taxon>
    </lineage>
</organism>
<gene>
    <name evidence="1" type="ORF">FHU38_000971</name>
</gene>
<reference evidence="1 2" key="1">
    <citation type="submission" date="2020-03" db="EMBL/GenBank/DDBJ databases">
        <title>Sequencing the genomes of 1000 actinobacteria strains.</title>
        <authorList>
            <person name="Klenk H.-P."/>
        </authorList>
    </citation>
    <scope>NUCLEOTIDE SEQUENCE [LARGE SCALE GENOMIC DNA]</scope>
    <source>
        <strain evidence="1 2">DSM 45685</strain>
    </source>
</reference>
<evidence type="ECO:0000313" key="1">
    <source>
        <dbReference type="EMBL" id="NIJ10627.1"/>
    </source>
</evidence>
<proteinExistence type="predicted"/>
<accession>A0A7X5UMU5</accession>
<dbReference type="EMBL" id="JAAOYM010000001">
    <property type="protein sequence ID" value="NIJ10627.1"/>
    <property type="molecule type" value="Genomic_DNA"/>
</dbReference>
<dbReference type="RefSeq" id="WP_167166873.1">
    <property type="nucleotide sequence ID" value="NZ_JAAOYM010000001.1"/>
</dbReference>
<dbReference type="AlphaFoldDB" id="A0A7X5UMU5"/>
<comment type="caution">
    <text evidence="1">The sequence shown here is derived from an EMBL/GenBank/DDBJ whole genome shotgun (WGS) entry which is preliminary data.</text>
</comment>
<name>A0A7X5UMU5_9PSEU</name>
<sequence length="71" mass="8551">MMPPKATYKKFESEPGLEFEFYLADRLGMTVARLRAEMPHHELVAWHVYHGRKAQRRELAEKQAANRRRRR</sequence>
<protein>
    <submittedName>
        <fullName evidence="1">Uncharacterized protein</fullName>
    </submittedName>
</protein>
<evidence type="ECO:0000313" key="2">
    <source>
        <dbReference type="Proteomes" id="UP000545493"/>
    </source>
</evidence>
<dbReference type="Proteomes" id="UP000545493">
    <property type="component" value="Unassembled WGS sequence"/>
</dbReference>
<keyword evidence="2" id="KW-1185">Reference proteome</keyword>